<dbReference type="EMBL" id="JAUSTZ010000026">
    <property type="protein sequence ID" value="MDQ0228614.1"/>
    <property type="molecule type" value="Genomic_DNA"/>
</dbReference>
<feature type="transmembrane region" description="Helical" evidence="1">
    <location>
        <begin position="77"/>
        <end position="95"/>
    </location>
</feature>
<evidence type="ECO:0008006" key="4">
    <source>
        <dbReference type="Google" id="ProtNLM"/>
    </source>
</evidence>
<keyword evidence="1" id="KW-0812">Transmembrane</keyword>
<gene>
    <name evidence="2" type="ORF">J2S02_005000</name>
</gene>
<evidence type="ECO:0000313" key="2">
    <source>
        <dbReference type="EMBL" id="MDQ0228614.1"/>
    </source>
</evidence>
<feature type="transmembrane region" description="Helical" evidence="1">
    <location>
        <begin position="38"/>
        <end position="57"/>
    </location>
</feature>
<evidence type="ECO:0000313" key="3">
    <source>
        <dbReference type="Proteomes" id="UP001232245"/>
    </source>
</evidence>
<keyword evidence="1" id="KW-0472">Membrane</keyword>
<sequence>MKIVKTICKHLILFTLALILTFFLLMTLFLLIDVQFGFFVSIFMCLSALGSFSFCIYEFVKDNKVTRLPLFIRTNQLVLLSYLSLAYIFVSFYFFSINLMITTELGKDLSLEEKIDFYTLPFQKEPSNSINYQRMKENKLTHQYQNFTIYYKPHEKELLPIIERAIDKADYLTSGLLGAVKDNEIDFIIHASSDELYKETSLIKTMGYFDDPNDIVGIAITDLDEITADRMPGSFYFQSTIMHEYTHYRLQAFIKEQGLFVYRIPLWFHEGVAEYIGMYDVKHRYYPFKDTSFENLVTHKEWEKFRLDNYDVYLQSYYAIRYIVDTYGETIIKEIIEETAKVNDFNKGFAKATGISIDDLQTIYLLNESEEKIEMKE</sequence>
<dbReference type="Proteomes" id="UP001232245">
    <property type="component" value="Unassembled WGS sequence"/>
</dbReference>
<keyword evidence="1" id="KW-1133">Transmembrane helix</keyword>
<evidence type="ECO:0000256" key="1">
    <source>
        <dbReference type="SAM" id="Phobius"/>
    </source>
</evidence>
<dbReference type="RefSeq" id="WP_307190894.1">
    <property type="nucleotide sequence ID" value="NZ_JAUSTZ010000026.1"/>
</dbReference>
<feature type="transmembrane region" description="Helical" evidence="1">
    <location>
        <begin position="12"/>
        <end position="32"/>
    </location>
</feature>
<comment type="caution">
    <text evidence="2">The sequence shown here is derived from an EMBL/GenBank/DDBJ whole genome shotgun (WGS) entry which is preliminary data.</text>
</comment>
<name>A0ABT9Z8N9_9BACI</name>
<reference evidence="2 3" key="1">
    <citation type="submission" date="2023-07" db="EMBL/GenBank/DDBJ databases">
        <title>Genomic Encyclopedia of Type Strains, Phase IV (KMG-IV): sequencing the most valuable type-strain genomes for metagenomic binning, comparative biology and taxonomic classification.</title>
        <authorList>
            <person name="Goeker M."/>
        </authorList>
    </citation>
    <scope>NUCLEOTIDE SEQUENCE [LARGE SCALE GENOMIC DNA]</scope>
    <source>
        <strain evidence="2 3">DSM 17723</strain>
    </source>
</reference>
<organism evidence="2 3">
    <name type="scientific">Metabacillus niabensis</name>
    <dbReference type="NCBI Taxonomy" id="324854"/>
    <lineage>
        <taxon>Bacteria</taxon>
        <taxon>Bacillati</taxon>
        <taxon>Bacillota</taxon>
        <taxon>Bacilli</taxon>
        <taxon>Bacillales</taxon>
        <taxon>Bacillaceae</taxon>
        <taxon>Metabacillus</taxon>
    </lineage>
</organism>
<keyword evidence="3" id="KW-1185">Reference proteome</keyword>
<accession>A0ABT9Z8N9</accession>
<protein>
    <recommendedName>
        <fullName evidence="4">Peptidase MA-like domain-containing protein</fullName>
    </recommendedName>
</protein>
<proteinExistence type="predicted"/>